<feature type="chain" id="PRO_5047482801" evidence="5">
    <location>
        <begin position="22"/>
        <end position="200"/>
    </location>
</feature>
<keyword evidence="8" id="KW-1185">Reference proteome</keyword>
<keyword evidence="5" id="KW-0732">Signal</keyword>
<dbReference type="Pfam" id="PF00891">
    <property type="entry name" value="Methyltransf_2"/>
    <property type="match status" value="1"/>
</dbReference>
<feature type="transmembrane region" description="Helical" evidence="4">
    <location>
        <begin position="173"/>
        <end position="191"/>
    </location>
</feature>
<proteinExistence type="predicted"/>
<evidence type="ECO:0000313" key="7">
    <source>
        <dbReference type="EMBL" id="KAK8963479.1"/>
    </source>
</evidence>
<feature type="signal peptide" evidence="5">
    <location>
        <begin position="1"/>
        <end position="21"/>
    </location>
</feature>
<dbReference type="PROSITE" id="PS51683">
    <property type="entry name" value="SAM_OMT_II"/>
    <property type="match status" value="1"/>
</dbReference>
<evidence type="ECO:0000256" key="4">
    <source>
        <dbReference type="SAM" id="Phobius"/>
    </source>
</evidence>
<organism evidence="7 8">
    <name type="scientific">Platanthera guangdongensis</name>
    <dbReference type="NCBI Taxonomy" id="2320717"/>
    <lineage>
        <taxon>Eukaryota</taxon>
        <taxon>Viridiplantae</taxon>
        <taxon>Streptophyta</taxon>
        <taxon>Embryophyta</taxon>
        <taxon>Tracheophyta</taxon>
        <taxon>Spermatophyta</taxon>
        <taxon>Magnoliopsida</taxon>
        <taxon>Liliopsida</taxon>
        <taxon>Asparagales</taxon>
        <taxon>Orchidaceae</taxon>
        <taxon>Orchidoideae</taxon>
        <taxon>Orchideae</taxon>
        <taxon>Orchidinae</taxon>
        <taxon>Platanthera</taxon>
    </lineage>
</organism>
<keyword evidence="4" id="KW-0472">Membrane</keyword>
<gene>
    <name evidence="7" type="primary">COMT</name>
    <name evidence="7" type="ORF">KSP40_PGU021061</name>
</gene>
<name>A0ABR2MH55_9ASPA</name>
<accession>A0ABR2MH55</accession>
<keyword evidence="3" id="KW-0949">S-adenosyl-L-methionine</keyword>
<sequence length="200" mass="22160">MLDLMLGFLAAHSILTSTSTAAGEDRRKTYGLTPTGRLMANGEDAMSMAPILLPNFHEDMIDSWQCLKEAVREGVNPFRKAHGDQSLYEYLEKNPELEKLFNLAMENQSNLVMKNITKKYKEGFTEIKEVLVDVGGGTGATLATIVSNFAHIKGINFVLPRVISQAPFIRGQIYLLFILLLLLLINLYASFKSICSTLAG</sequence>
<dbReference type="Proteomes" id="UP001412067">
    <property type="component" value="Unassembled WGS sequence"/>
</dbReference>
<evidence type="ECO:0000256" key="1">
    <source>
        <dbReference type="ARBA" id="ARBA00022603"/>
    </source>
</evidence>
<dbReference type="InterPro" id="IPR016461">
    <property type="entry name" value="COMT-like"/>
</dbReference>
<dbReference type="SUPFAM" id="SSF53335">
    <property type="entry name" value="S-adenosyl-L-methionine-dependent methyltransferases"/>
    <property type="match status" value="1"/>
</dbReference>
<dbReference type="InterPro" id="IPR001077">
    <property type="entry name" value="COMT_C"/>
</dbReference>
<protein>
    <submittedName>
        <fullName evidence="7">Caffeic acid 3-O-methyltransferase</fullName>
    </submittedName>
</protein>
<evidence type="ECO:0000256" key="5">
    <source>
        <dbReference type="SAM" id="SignalP"/>
    </source>
</evidence>
<dbReference type="Gene3D" id="3.40.50.150">
    <property type="entry name" value="Vaccinia Virus protein VP39"/>
    <property type="match status" value="1"/>
</dbReference>
<evidence type="ECO:0000259" key="6">
    <source>
        <dbReference type="Pfam" id="PF00891"/>
    </source>
</evidence>
<dbReference type="InterPro" id="IPR029063">
    <property type="entry name" value="SAM-dependent_MTases_sf"/>
</dbReference>
<feature type="domain" description="O-methyltransferase C-terminal" evidence="6">
    <location>
        <begin position="64"/>
        <end position="167"/>
    </location>
</feature>
<keyword evidence="4" id="KW-0812">Transmembrane</keyword>
<evidence type="ECO:0000256" key="3">
    <source>
        <dbReference type="ARBA" id="ARBA00022691"/>
    </source>
</evidence>
<dbReference type="PANTHER" id="PTHR11746">
    <property type="entry name" value="O-METHYLTRANSFERASE"/>
    <property type="match status" value="1"/>
</dbReference>
<evidence type="ECO:0000256" key="2">
    <source>
        <dbReference type="ARBA" id="ARBA00022679"/>
    </source>
</evidence>
<reference evidence="7 8" key="1">
    <citation type="journal article" date="2022" name="Nat. Plants">
        <title>Genomes of leafy and leafless Platanthera orchids illuminate the evolution of mycoheterotrophy.</title>
        <authorList>
            <person name="Li M.H."/>
            <person name="Liu K.W."/>
            <person name="Li Z."/>
            <person name="Lu H.C."/>
            <person name="Ye Q.L."/>
            <person name="Zhang D."/>
            <person name="Wang J.Y."/>
            <person name="Li Y.F."/>
            <person name="Zhong Z.M."/>
            <person name="Liu X."/>
            <person name="Yu X."/>
            <person name="Liu D.K."/>
            <person name="Tu X.D."/>
            <person name="Liu B."/>
            <person name="Hao Y."/>
            <person name="Liao X.Y."/>
            <person name="Jiang Y.T."/>
            <person name="Sun W.H."/>
            <person name="Chen J."/>
            <person name="Chen Y.Q."/>
            <person name="Ai Y."/>
            <person name="Zhai J.W."/>
            <person name="Wu S.S."/>
            <person name="Zhou Z."/>
            <person name="Hsiao Y.Y."/>
            <person name="Wu W.L."/>
            <person name="Chen Y.Y."/>
            <person name="Lin Y.F."/>
            <person name="Hsu J.L."/>
            <person name="Li C.Y."/>
            <person name="Wang Z.W."/>
            <person name="Zhao X."/>
            <person name="Zhong W.Y."/>
            <person name="Ma X.K."/>
            <person name="Ma L."/>
            <person name="Huang J."/>
            <person name="Chen G.Z."/>
            <person name="Huang M.Z."/>
            <person name="Huang L."/>
            <person name="Peng D.H."/>
            <person name="Luo Y.B."/>
            <person name="Zou S.Q."/>
            <person name="Chen S.P."/>
            <person name="Lan S."/>
            <person name="Tsai W.C."/>
            <person name="Van de Peer Y."/>
            <person name="Liu Z.J."/>
        </authorList>
    </citation>
    <scope>NUCLEOTIDE SEQUENCE [LARGE SCALE GENOMIC DNA]</scope>
    <source>
        <strain evidence="7">Lor288</strain>
    </source>
</reference>
<keyword evidence="4" id="KW-1133">Transmembrane helix</keyword>
<keyword evidence="1" id="KW-0489">Methyltransferase</keyword>
<evidence type="ECO:0000313" key="8">
    <source>
        <dbReference type="Proteomes" id="UP001412067"/>
    </source>
</evidence>
<comment type="caution">
    <text evidence="7">The sequence shown here is derived from an EMBL/GenBank/DDBJ whole genome shotgun (WGS) entry which is preliminary data.</text>
</comment>
<dbReference type="EMBL" id="JBBWWR010000007">
    <property type="protein sequence ID" value="KAK8963479.1"/>
    <property type="molecule type" value="Genomic_DNA"/>
</dbReference>
<keyword evidence="2" id="KW-0808">Transferase</keyword>